<gene>
    <name evidence="2" type="ORF">KI387_029904</name>
</gene>
<feature type="non-terminal residue" evidence="2">
    <location>
        <position position="1"/>
    </location>
</feature>
<organism evidence="2 3">
    <name type="scientific">Taxus chinensis</name>
    <name type="common">Chinese yew</name>
    <name type="synonym">Taxus wallichiana var. chinensis</name>
    <dbReference type="NCBI Taxonomy" id="29808"/>
    <lineage>
        <taxon>Eukaryota</taxon>
        <taxon>Viridiplantae</taxon>
        <taxon>Streptophyta</taxon>
        <taxon>Embryophyta</taxon>
        <taxon>Tracheophyta</taxon>
        <taxon>Spermatophyta</taxon>
        <taxon>Pinopsida</taxon>
        <taxon>Pinidae</taxon>
        <taxon>Conifers II</taxon>
        <taxon>Cupressales</taxon>
        <taxon>Taxaceae</taxon>
        <taxon>Taxus</taxon>
    </lineage>
</organism>
<proteinExistence type="predicted"/>
<dbReference type="EMBL" id="JAHRHJ020000010">
    <property type="protein sequence ID" value="KAH9298222.1"/>
    <property type="molecule type" value="Genomic_DNA"/>
</dbReference>
<sequence>ITCKFRCLVRVIACLPWKTEEFCGERKNTENNIEYFYRVRLTLEDATARIHAYLYGEYA</sequence>
<feature type="domain" description="POT1A/B-like OB fold" evidence="1">
    <location>
        <begin position="1"/>
        <end position="57"/>
    </location>
</feature>
<evidence type="ECO:0000313" key="3">
    <source>
        <dbReference type="Proteomes" id="UP000824469"/>
    </source>
</evidence>
<dbReference type="Pfam" id="PF25507">
    <property type="entry name" value="OB_POT1A"/>
    <property type="match status" value="1"/>
</dbReference>
<evidence type="ECO:0000259" key="1">
    <source>
        <dbReference type="Pfam" id="PF25507"/>
    </source>
</evidence>
<feature type="non-terminal residue" evidence="2">
    <location>
        <position position="59"/>
    </location>
</feature>
<protein>
    <recommendedName>
        <fullName evidence="1">POT1A/B-like OB fold domain-containing protein</fullName>
    </recommendedName>
</protein>
<name>A0AA38CIN4_TAXCH</name>
<dbReference type="AlphaFoldDB" id="A0AA38CIN4"/>
<keyword evidence="3" id="KW-1185">Reference proteome</keyword>
<dbReference type="InterPro" id="IPR057620">
    <property type="entry name" value="POT1A/B-like_OB"/>
</dbReference>
<dbReference type="Proteomes" id="UP000824469">
    <property type="component" value="Unassembled WGS sequence"/>
</dbReference>
<accession>A0AA38CIN4</accession>
<evidence type="ECO:0000313" key="2">
    <source>
        <dbReference type="EMBL" id="KAH9298222.1"/>
    </source>
</evidence>
<comment type="caution">
    <text evidence="2">The sequence shown here is derived from an EMBL/GenBank/DDBJ whole genome shotgun (WGS) entry which is preliminary data.</text>
</comment>
<reference evidence="2 3" key="1">
    <citation type="journal article" date="2021" name="Nat. Plants">
        <title>The Taxus genome provides insights into paclitaxel biosynthesis.</title>
        <authorList>
            <person name="Xiong X."/>
            <person name="Gou J."/>
            <person name="Liao Q."/>
            <person name="Li Y."/>
            <person name="Zhou Q."/>
            <person name="Bi G."/>
            <person name="Li C."/>
            <person name="Du R."/>
            <person name="Wang X."/>
            <person name="Sun T."/>
            <person name="Guo L."/>
            <person name="Liang H."/>
            <person name="Lu P."/>
            <person name="Wu Y."/>
            <person name="Zhang Z."/>
            <person name="Ro D.K."/>
            <person name="Shang Y."/>
            <person name="Huang S."/>
            <person name="Yan J."/>
        </authorList>
    </citation>
    <scope>NUCLEOTIDE SEQUENCE [LARGE SCALE GENOMIC DNA]</scope>
    <source>
        <strain evidence="2">Ta-2019</strain>
    </source>
</reference>